<dbReference type="SMART" id="SM00448">
    <property type="entry name" value="REC"/>
    <property type="match status" value="1"/>
</dbReference>
<dbReference type="Pfam" id="PF00072">
    <property type="entry name" value="Response_reg"/>
    <property type="match status" value="1"/>
</dbReference>
<proteinExistence type="predicted"/>
<evidence type="ECO:0000259" key="3">
    <source>
        <dbReference type="PROSITE" id="PS50110"/>
    </source>
</evidence>
<gene>
    <name evidence="4" type="ORF">QNI22_08635</name>
</gene>
<feature type="domain" description="Response regulatory" evidence="3">
    <location>
        <begin position="4"/>
        <end position="116"/>
    </location>
</feature>
<reference evidence="4" key="1">
    <citation type="submission" date="2023-05" db="EMBL/GenBank/DDBJ databases">
        <authorList>
            <person name="Zhang X."/>
        </authorList>
    </citation>
    <scope>NUCLEOTIDE SEQUENCE</scope>
    <source>
        <strain evidence="4">BD1B2-1</strain>
    </source>
</reference>
<accession>A0AAE3R3G9</accession>
<dbReference type="CDD" id="cd00156">
    <property type="entry name" value="REC"/>
    <property type="match status" value="1"/>
</dbReference>
<dbReference type="InterPro" id="IPR001789">
    <property type="entry name" value="Sig_transdc_resp-reg_receiver"/>
</dbReference>
<dbReference type="SUPFAM" id="SSF52172">
    <property type="entry name" value="CheY-like"/>
    <property type="match status" value="1"/>
</dbReference>
<dbReference type="Gene3D" id="3.40.50.2300">
    <property type="match status" value="1"/>
</dbReference>
<dbReference type="AlphaFoldDB" id="A0AAE3R3G9"/>
<organism evidence="4 5">
    <name type="scientific">Xanthocytophaga agilis</name>
    <dbReference type="NCBI Taxonomy" id="3048010"/>
    <lineage>
        <taxon>Bacteria</taxon>
        <taxon>Pseudomonadati</taxon>
        <taxon>Bacteroidota</taxon>
        <taxon>Cytophagia</taxon>
        <taxon>Cytophagales</taxon>
        <taxon>Rhodocytophagaceae</taxon>
        <taxon>Xanthocytophaga</taxon>
    </lineage>
</organism>
<protein>
    <submittedName>
        <fullName evidence="4">Response regulator</fullName>
    </submittedName>
</protein>
<dbReference type="InterPro" id="IPR011006">
    <property type="entry name" value="CheY-like_superfamily"/>
</dbReference>
<dbReference type="Proteomes" id="UP001232063">
    <property type="component" value="Unassembled WGS sequence"/>
</dbReference>
<evidence type="ECO:0000313" key="5">
    <source>
        <dbReference type="Proteomes" id="UP001232063"/>
    </source>
</evidence>
<dbReference type="GO" id="GO:0000160">
    <property type="term" value="P:phosphorelay signal transduction system"/>
    <property type="evidence" value="ECO:0007669"/>
    <property type="project" value="InterPro"/>
</dbReference>
<comment type="caution">
    <text evidence="4">The sequence shown here is derived from an EMBL/GenBank/DDBJ whole genome shotgun (WGS) entry which is preliminary data.</text>
</comment>
<evidence type="ECO:0000256" key="1">
    <source>
        <dbReference type="ARBA" id="ARBA00022553"/>
    </source>
</evidence>
<feature type="modified residue" description="4-aspartylphosphate" evidence="2">
    <location>
        <position position="53"/>
    </location>
</feature>
<evidence type="ECO:0000256" key="2">
    <source>
        <dbReference type="PROSITE-ProRule" id="PRU00169"/>
    </source>
</evidence>
<dbReference type="PANTHER" id="PTHR44591">
    <property type="entry name" value="STRESS RESPONSE REGULATOR PROTEIN 1"/>
    <property type="match status" value="1"/>
</dbReference>
<name>A0AAE3R3G9_9BACT</name>
<sequence length="120" mass="13147">METKILIVEDEADLCLLVQNFLETKEYVVQSAYTFEEVMQKVHTFEPDIVIMDYNLPGGKGTDLVSSIKKHNPRISVIVISGMNEAQEAALQSGAEQFIEKPFPLSKIGKAVEATGASGS</sequence>
<dbReference type="PANTHER" id="PTHR44591:SF3">
    <property type="entry name" value="RESPONSE REGULATORY DOMAIN-CONTAINING PROTEIN"/>
    <property type="match status" value="1"/>
</dbReference>
<dbReference type="PROSITE" id="PS50110">
    <property type="entry name" value="RESPONSE_REGULATORY"/>
    <property type="match status" value="1"/>
</dbReference>
<keyword evidence="1 2" id="KW-0597">Phosphoprotein</keyword>
<dbReference type="EMBL" id="JASJOU010000002">
    <property type="protein sequence ID" value="MDJ1500710.1"/>
    <property type="molecule type" value="Genomic_DNA"/>
</dbReference>
<dbReference type="RefSeq" id="WP_314510237.1">
    <property type="nucleotide sequence ID" value="NZ_JASJOU010000002.1"/>
</dbReference>
<evidence type="ECO:0000313" key="4">
    <source>
        <dbReference type="EMBL" id="MDJ1500710.1"/>
    </source>
</evidence>
<dbReference type="InterPro" id="IPR050595">
    <property type="entry name" value="Bact_response_regulator"/>
</dbReference>
<keyword evidence="5" id="KW-1185">Reference proteome</keyword>